<reference evidence="2" key="1">
    <citation type="submission" date="2025-08" db="UniProtKB">
        <authorList>
            <consortium name="RefSeq"/>
        </authorList>
    </citation>
    <scope>IDENTIFICATION</scope>
</reference>
<name>A0ABM4BI59_HYDVU</name>
<protein>
    <submittedName>
        <fullName evidence="2">Uncharacterized protein LOC124808745 isoform X2</fullName>
    </submittedName>
</protein>
<accession>A0ABM4BI59</accession>
<dbReference type="GeneID" id="124808745"/>
<dbReference type="Proteomes" id="UP001652625">
    <property type="component" value="Chromosome 03"/>
</dbReference>
<dbReference type="RefSeq" id="XP_065648709.1">
    <property type="nucleotide sequence ID" value="XM_065792637.1"/>
</dbReference>
<gene>
    <name evidence="2" type="primary">LOC124808745</name>
</gene>
<evidence type="ECO:0000313" key="2">
    <source>
        <dbReference type="RefSeq" id="XP_065648709.1"/>
    </source>
</evidence>
<evidence type="ECO:0000313" key="1">
    <source>
        <dbReference type="Proteomes" id="UP001652625"/>
    </source>
</evidence>
<proteinExistence type="predicted"/>
<organism evidence="1 2">
    <name type="scientific">Hydra vulgaris</name>
    <name type="common">Hydra</name>
    <name type="synonym">Hydra attenuata</name>
    <dbReference type="NCBI Taxonomy" id="6087"/>
    <lineage>
        <taxon>Eukaryota</taxon>
        <taxon>Metazoa</taxon>
        <taxon>Cnidaria</taxon>
        <taxon>Hydrozoa</taxon>
        <taxon>Hydroidolina</taxon>
        <taxon>Anthoathecata</taxon>
        <taxon>Aplanulata</taxon>
        <taxon>Hydridae</taxon>
        <taxon>Hydra</taxon>
    </lineage>
</organism>
<keyword evidence="1" id="KW-1185">Reference proteome</keyword>
<sequence length="231" mass="26074">MAGRGGNDLASAVTCLLLKIMDDLDINKFILWFDSCVPQNCNSFMSAALCEFIIRYPQIKVIEQKFCEPGHSSIQECNNIHSQIEKSLSVAEIFSPLGLERAIKNVNCKKPFSVYQMQLKDVKNFSVVAGFSSYKLVPYTRVKNLVYRNGLPYHVFFKTSFSDNYSQARINKFVKRAASSIITKPLKTNIPMAACLRAPYQSLSAEKAIDIISMYSYMPAVDIAFYKALIK</sequence>